<dbReference type="GO" id="GO:0008830">
    <property type="term" value="F:dTDP-4-dehydrorhamnose 3,5-epimerase activity"/>
    <property type="evidence" value="ECO:0007669"/>
    <property type="project" value="UniProtKB-UniRule"/>
</dbReference>
<dbReference type="EC" id="5.1.3.13" evidence="3"/>
<dbReference type="HOGENOM" id="CLU_090940_1_1_9"/>
<dbReference type="SUPFAM" id="SSF51182">
    <property type="entry name" value="RmlC-like cupins"/>
    <property type="match status" value="1"/>
</dbReference>
<reference evidence="4 5" key="1">
    <citation type="submission" date="2013-02" db="EMBL/GenBank/DDBJ databases">
        <title>The Genome Sequence of Enterococcus phoeniculicola BAA-412.</title>
        <authorList>
            <consortium name="The Broad Institute Genome Sequencing Platform"/>
            <consortium name="The Broad Institute Genome Sequencing Center for Infectious Disease"/>
            <person name="Earl A.M."/>
            <person name="Gilmore M.S."/>
            <person name="Lebreton F."/>
            <person name="Walker B."/>
            <person name="Young S.K."/>
            <person name="Zeng Q."/>
            <person name="Gargeya S."/>
            <person name="Fitzgerald M."/>
            <person name="Haas B."/>
            <person name="Abouelleil A."/>
            <person name="Alvarado L."/>
            <person name="Arachchi H.M."/>
            <person name="Berlin A.M."/>
            <person name="Chapman S.B."/>
            <person name="Dewar J."/>
            <person name="Goldberg J."/>
            <person name="Griggs A."/>
            <person name="Gujja S."/>
            <person name="Hansen M."/>
            <person name="Howarth C."/>
            <person name="Imamovic A."/>
            <person name="Larimer J."/>
            <person name="McCowan C."/>
            <person name="Murphy C."/>
            <person name="Neiman D."/>
            <person name="Pearson M."/>
            <person name="Priest M."/>
            <person name="Roberts A."/>
            <person name="Saif S."/>
            <person name="Shea T."/>
            <person name="Sisk P."/>
            <person name="Sykes S."/>
            <person name="Wortman J."/>
            <person name="Nusbaum C."/>
            <person name="Birren B."/>
        </authorList>
    </citation>
    <scope>NUCLEOTIDE SEQUENCE [LARGE SCALE GENOMIC DNA]</scope>
    <source>
        <strain evidence="4 5">ATCC BAA-412</strain>
    </source>
</reference>
<dbReference type="NCBIfam" id="TIGR01221">
    <property type="entry name" value="rmlC"/>
    <property type="match status" value="1"/>
</dbReference>
<protein>
    <recommendedName>
        <fullName evidence="3">dTDP-4-dehydrorhamnose 3,5-epimerase</fullName>
        <ecNumber evidence="3">5.1.3.13</ecNumber>
    </recommendedName>
    <alternativeName>
        <fullName evidence="3">Thymidine diphospho-4-keto-rhamnose 3,5-epimerase</fullName>
    </alternativeName>
</protein>
<comment type="catalytic activity">
    <reaction evidence="3">
        <text>dTDP-4-dehydro-6-deoxy-alpha-D-glucose = dTDP-4-dehydro-beta-L-rhamnose</text>
        <dbReference type="Rhea" id="RHEA:16969"/>
        <dbReference type="ChEBI" id="CHEBI:57649"/>
        <dbReference type="ChEBI" id="CHEBI:62830"/>
        <dbReference type="EC" id="5.1.3.13"/>
    </reaction>
</comment>
<comment type="function">
    <text evidence="3">Catalyzes the epimerization of the C3' and C5'positions of dTDP-6-deoxy-D-xylo-4-hexulose, forming dTDP-6-deoxy-L-lyxo-4-hexulose.</text>
</comment>
<organism evidence="4 5">
    <name type="scientific">Enterococcus phoeniculicola ATCC BAA-412</name>
    <dbReference type="NCBI Taxonomy" id="1158610"/>
    <lineage>
        <taxon>Bacteria</taxon>
        <taxon>Bacillati</taxon>
        <taxon>Bacillota</taxon>
        <taxon>Bacilli</taxon>
        <taxon>Lactobacillales</taxon>
        <taxon>Enterococcaceae</taxon>
        <taxon>Enterococcus</taxon>
    </lineage>
</organism>
<comment type="subunit">
    <text evidence="3">Homodimer.</text>
</comment>
<accession>R3W8D8</accession>
<evidence type="ECO:0000313" key="5">
    <source>
        <dbReference type="Proteomes" id="UP000013785"/>
    </source>
</evidence>
<comment type="caution">
    <text evidence="4">The sequence shown here is derived from an EMBL/GenBank/DDBJ whole genome shotgun (WGS) entry which is preliminary data.</text>
</comment>
<keyword evidence="3" id="KW-0413">Isomerase</keyword>
<feature type="site" description="Participates in a stacking interaction with the thymidine ring of dTDP-4-oxo-6-deoxyglucose" evidence="2">
    <location>
        <position position="141"/>
    </location>
</feature>
<dbReference type="GO" id="GO:0019305">
    <property type="term" value="P:dTDP-rhamnose biosynthetic process"/>
    <property type="evidence" value="ECO:0007669"/>
    <property type="project" value="UniProtKB-UniRule"/>
</dbReference>
<evidence type="ECO:0000313" key="4">
    <source>
        <dbReference type="EMBL" id="EOL44076.1"/>
    </source>
</evidence>
<dbReference type="Proteomes" id="UP000013785">
    <property type="component" value="Unassembled WGS sequence"/>
</dbReference>
<dbReference type="eggNOG" id="COG1898">
    <property type="taxonomic scope" value="Bacteria"/>
</dbReference>
<dbReference type="InterPro" id="IPR014710">
    <property type="entry name" value="RmlC-like_jellyroll"/>
</dbReference>
<comment type="pathway">
    <text evidence="3">Carbohydrate biosynthesis; dTDP-L-rhamnose biosynthesis.</text>
</comment>
<feature type="active site" description="Proton acceptor" evidence="1">
    <location>
        <position position="65"/>
    </location>
</feature>
<dbReference type="PANTHER" id="PTHR21047:SF2">
    <property type="entry name" value="THYMIDINE DIPHOSPHO-4-KETO-RHAMNOSE 3,5-EPIMERASE"/>
    <property type="match status" value="1"/>
</dbReference>
<name>R3W8D8_9ENTE</name>
<evidence type="ECO:0000256" key="3">
    <source>
        <dbReference type="RuleBase" id="RU364069"/>
    </source>
</evidence>
<proteinExistence type="inferred from homology"/>
<dbReference type="GO" id="GO:0000271">
    <property type="term" value="P:polysaccharide biosynthetic process"/>
    <property type="evidence" value="ECO:0007669"/>
    <property type="project" value="TreeGrafter"/>
</dbReference>
<dbReference type="InterPro" id="IPR011051">
    <property type="entry name" value="RmlC_Cupin_sf"/>
</dbReference>
<dbReference type="PANTHER" id="PTHR21047">
    <property type="entry name" value="DTDP-6-DEOXY-D-GLUCOSE-3,5 EPIMERASE"/>
    <property type="match status" value="1"/>
</dbReference>
<evidence type="ECO:0000256" key="2">
    <source>
        <dbReference type="PIRSR" id="PIRSR600888-3"/>
    </source>
</evidence>
<feature type="active site" description="Proton donor" evidence="1">
    <location>
        <position position="135"/>
    </location>
</feature>
<sequence length="196" mass="22436">MNKIKVKNTKLIDVKIIEPTIYGDSRGFFSESYSKKEFEEVGITCEFVQDNHSLSAEAGVLRGLHFQKGESAQTKLIRVVTGAVLDVIVDIRKGSPTYAQWEGYILSEYNQRQLLVPKGFAHGFLTLTPNVNFLYKCDNYYDSEADAGIRFDDPDLNINWPTDTNNVILSDKDKNHPTLKEYEVENDFFWLPINNE</sequence>
<evidence type="ECO:0000256" key="1">
    <source>
        <dbReference type="PIRSR" id="PIRSR600888-1"/>
    </source>
</evidence>
<keyword evidence="5" id="KW-1185">Reference proteome</keyword>
<dbReference type="UniPathway" id="UPA00124"/>
<dbReference type="CDD" id="cd00438">
    <property type="entry name" value="cupin_RmlC"/>
    <property type="match status" value="1"/>
</dbReference>
<dbReference type="Pfam" id="PF00908">
    <property type="entry name" value="dTDP_sugar_isom"/>
    <property type="match status" value="1"/>
</dbReference>
<dbReference type="EMBL" id="AJAT01000014">
    <property type="protein sequence ID" value="EOL44076.1"/>
    <property type="molecule type" value="Genomic_DNA"/>
</dbReference>
<dbReference type="Gene3D" id="2.60.120.10">
    <property type="entry name" value="Jelly Rolls"/>
    <property type="match status" value="1"/>
</dbReference>
<dbReference type="PATRIC" id="fig|1158610.3.peg.1695"/>
<dbReference type="STRING" id="154621.RV11_GL000334"/>
<dbReference type="InterPro" id="IPR000888">
    <property type="entry name" value="RmlC-like"/>
</dbReference>
<dbReference type="GO" id="GO:0005829">
    <property type="term" value="C:cytosol"/>
    <property type="evidence" value="ECO:0007669"/>
    <property type="project" value="TreeGrafter"/>
</dbReference>
<gene>
    <name evidence="4" type="ORF">UC3_01706</name>
</gene>
<comment type="similarity">
    <text evidence="3">Belongs to the dTDP-4-dehydrorhamnose 3,5-epimerase family.</text>
</comment>
<dbReference type="AlphaFoldDB" id="R3W8D8"/>